<dbReference type="Pfam" id="PF02634">
    <property type="entry name" value="FdhD-NarQ"/>
    <property type="match status" value="1"/>
</dbReference>
<dbReference type="Proteomes" id="UP000730618">
    <property type="component" value="Unassembled WGS sequence"/>
</dbReference>
<dbReference type="HAMAP" id="MF_00187">
    <property type="entry name" value="FdhD"/>
    <property type="match status" value="1"/>
</dbReference>
<keyword evidence="1" id="KW-0963">Cytoplasm</keyword>
<reference evidence="2 3" key="1">
    <citation type="submission" date="2021-06" db="EMBL/GenBank/DDBJ databases">
        <authorList>
            <person name="Criscuolo A."/>
        </authorList>
    </citation>
    <scope>NUCLEOTIDE SEQUENCE [LARGE SCALE GENOMIC DNA]</scope>
    <source>
        <strain evidence="3">CIP 111802</strain>
    </source>
</reference>
<proteinExistence type="inferred from homology"/>
<keyword evidence="1" id="KW-0501">Molybdenum cofactor biosynthesis</keyword>
<comment type="subcellular location">
    <subcellularLocation>
        <location evidence="1">Cytoplasm</location>
    </subcellularLocation>
</comment>
<comment type="similarity">
    <text evidence="1">Belongs to the FdhD family.</text>
</comment>
<comment type="function">
    <text evidence="1">Required for formate dehydrogenase (FDH) activity. Acts as a sulfur carrier protein that transfers sulfur from IscS to the molybdenum cofactor prior to its insertion into FDH.</text>
</comment>
<dbReference type="PIRSF" id="PIRSF015626">
    <property type="entry name" value="FdhD"/>
    <property type="match status" value="1"/>
</dbReference>
<evidence type="ECO:0000313" key="2">
    <source>
        <dbReference type="EMBL" id="CAG7615528.1"/>
    </source>
</evidence>
<dbReference type="NCBIfam" id="TIGR00129">
    <property type="entry name" value="fdhD_narQ"/>
    <property type="match status" value="1"/>
</dbReference>
<organism evidence="2 3">
    <name type="scientific">Paenibacillus allorhizosphaerae</name>
    <dbReference type="NCBI Taxonomy" id="2849866"/>
    <lineage>
        <taxon>Bacteria</taxon>
        <taxon>Bacillati</taxon>
        <taxon>Bacillota</taxon>
        <taxon>Bacilli</taxon>
        <taxon>Bacillales</taxon>
        <taxon>Paenibacillaceae</taxon>
        <taxon>Paenibacillus</taxon>
    </lineage>
</organism>
<keyword evidence="3" id="KW-1185">Reference proteome</keyword>
<evidence type="ECO:0000256" key="1">
    <source>
        <dbReference type="HAMAP-Rule" id="MF_00187"/>
    </source>
</evidence>
<protein>
    <recommendedName>
        <fullName evidence="1">Sulfur carrier protein FdhD</fullName>
    </recommendedName>
</protein>
<feature type="binding site" evidence="1">
    <location>
        <begin position="245"/>
        <end position="250"/>
    </location>
    <ligand>
        <name>Mo-bis(molybdopterin guanine dinucleotide)</name>
        <dbReference type="ChEBI" id="CHEBI:60539"/>
    </ligand>
</feature>
<comment type="caution">
    <text evidence="2">The sequence shown here is derived from an EMBL/GenBank/DDBJ whole genome shotgun (WGS) entry which is preliminary data.</text>
</comment>
<dbReference type="RefSeq" id="WP_218096567.1">
    <property type="nucleotide sequence ID" value="NZ_CAJVCE010000001.1"/>
</dbReference>
<name>A0ABM8VAP4_9BACL</name>
<dbReference type="PANTHER" id="PTHR30592">
    <property type="entry name" value="FORMATE DEHYDROGENASE"/>
    <property type="match status" value="1"/>
</dbReference>
<feature type="active site" description="Cysteine persulfide intermediate" evidence="1">
    <location>
        <position position="107"/>
    </location>
</feature>
<dbReference type="InterPro" id="IPR003786">
    <property type="entry name" value="FdhD"/>
</dbReference>
<dbReference type="PANTHER" id="PTHR30592:SF1">
    <property type="entry name" value="SULFUR CARRIER PROTEIN FDHD"/>
    <property type="match status" value="1"/>
</dbReference>
<sequence length="272" mass="30169">MKRSVTGIWDIVKYDGDTFFRQEDEIVTEAPLTIEIDGEEFATIVCSPDDLTDMVVGFLAAEGFIRSMEDVNDINIMEDQGFAYIELKRTSSIFKNSYGKRFIGSCCGKSRPFYFYNDLRTAQASKSDTALTAEQCLYLIRQLQEQSAEFQRTGGLHNAGLCSTQELLFTRSDIGRHNALDKIYGHCIRNGVSTADKVIAFSGRISSEVILKVAKIGAGILLSKSAPTDLALQLATELNITAIGFARNGKLNVYTHPQRIFGIDRTDDAEES</sequence>
<gene>
    <name evidence="1 2" type="primary">fdhD</name>
    <name evidence="2" type="ORF">PAECIP111802_00179</name>
</gene>
<dbReference type="EMBL" id="CAJVCE010000001">
    <property type="protein sequence ID" value="CAG7615528.1"/>
    <property type="molecule type" value="Genomic_DNA"/>
</dbReference>
<evidence type="ECO:0000313" key="3">
    <source>
        <dbReference type="Proteomes" id="UP000730618"/>
    </source>
</evidence>
<accession>A0ABM8VAP4</accession>